<name>A0A7D3V786_9VIRU</name>
<reference evidence="1 2" key="1">
    <citation type="submission" date="2020-04" db="EMBL/GenBank/DDBJ databases">
        <title>Advantages and limits of metagenomic assembly and binning of a giant virus.</title>
        <authorList>
            <person name="Schulz F."/>
            <person name="Andreani J."/>
            <person name="Francis R."/>
            <person name="Boudjemaa H."/>
            <person name="Bou Khalil J.Y."/>
            <person name="Lee J."/>
            <person name="La Scola B."/>
            <person name="Woyke T."/>
        </authorList>
    </citation>
    <scope>NUCLEOTIDE SEQUENCE [LARGE SCALE GENOMIC DNA]</scope>
    <source>
        <strain evidence="1 2">FV1/VV64</strain>
    </source>
</reference>
<proteinExistence type="predicted"/>
<protein>
    <submittedName>
        <fullName evidence="1">Uncharacterized protein</fullName>
    </submittedName>
</protein>
<keyword evidence="2" id="KW-1185">Reference proteome</keyword>
<evidence type="ECO:0000313" key="2">
    <source>
        <dbReference type="Proteomes" id="UP001162001"/>
    </source>
</evidence>
<dbReference type="EMBL" id="MT418680">
    <property type="protein sequence ID" value="QKF93476.1"/>
    <property type="molecule type" value="Genomic_DNA"/>
</dbReference>
<accession>A0A7D3V786</accession>
<gene>
    <name evidence="1" type="ORF">Fadolivirus_1_18</name>
</gene>
<sequence>MQLHLVFVTLIVCIISYQYGQYVRTNYLPIYPNQTILYQFVGKQIELVNRHNQYELMNGFVSFDKINLTKQLCEIPTDIDVIKQWWMNYTLLKSHTENTTWEEYVAFCMSGMLNNNIENAICTSFVRHNSIQTFDPLYVASKFCYVSGNRQHPKLHILDNSSIPKWDDNIKRYHYIVKVNITLPNGELISANDDRIKILIDGNDCNFTVISPTQILLGYTNTSGNRYSYYRVIGKKQNCHIIPESFCDDYTFIDSGLVCRLSVAWNWTSPVVNSPIVSYWMTRQPYFRNELRCVYSDINIDVLNKKYKDSKSYFRLC</sequence>
<organism evidence="1 2">
    <name type="scientific">Fadolivirus FV1/VV64</name>
    <dbReference type="NCBI Taxonomy" id="3070911"/>
    <lineage>
        <taxon>Viruses</taxon>
        <taxon>Varidnaviria</taxon>
        <taxon>Bamfordvirae</taxon>
        <taxon>Nucleocytoviricota</taxon>
        <taxon>Megaviricetes</taxon>
        <taxon>Imitervirales</taxon>
        <taxon>Mimiviridae</taxon>
        <taxon>Klosneuvirinae</taxon>
        <taxon>Fadolivirus</taxon>
        <taxon>Fadolivirus algeromassiliense</taxon>
    </lineage>
</organism>
<evidence type="ECO:0000313" key="1">
    <source>
        <dbReference type="EMBL" id="QKF93476.1"/>
    </source>
</evidence>
<dbReference type="Proteomes" id="UP001162001">
    <property type="component" value="Segment"/>
</dbReference>